<dbReference type="EMBL" id="CP008944">
    <property type="protein sequence ID" value="AIG64039.1"/>
    <property type="molecule type" value="Genomic_DNA"/>
</dbReference>
<dbReference type="InterPro" id="IPR058248">
    <property type="entry name" value="Lxx211020-like"/>
</dbReference>
<evidence type="ECO:0000313" key="3">
    <source>
        <dbReference type="Proteomes" id="UP000028504"/>
    </source>
</evidence>
<dbReference type="SUPFAM" id="SSF110087">
    <property type="entry name" value="DR1885-like metal-binding protein"/>
    <property type="match status" value="1"/>
</dbReference>
<sequence>MPTARPVALLAAGAALALGLTACSQGAETEPAEATSSAAASESMDKAAAAGDLTFDNAVVRAKGEDNHMTAVFGTLTNHSDRDITIVGFESSLNAPKNQLHETHDGVMQEMTKPLTIPAGQSHEMAAGGDHLMIMDYPDPVKAGDTVDIRFNLADGTAIEVKGLPVRTMLAGDEDYGDLADQHGGEMGMDHEHMDHGHMGH</sequence>
<accession>A0ABM5QML8</accession>
<dbReference type="Pfam" id="PF04314">
    <property type="entry name" value="PCuAC"/>
    <property type="match status" value="1"/>
</dbReference>
<protein>
    <recommendedName>
        <fullName evidence="4">Copper chaperone PCu(A)C</fullName>
    </recommendedName>
</protein>
<gene>
    <name evidence="2" type="ORF">CATYP_04605</name>
</gene>
<dbReference type="PANTHER" id="PTHR36302">
    <property type="entry name" value="BLR7088 PROTEIN"/>
    <property type="match status" value="1"/>
</dbReference>
<evidence type="ECO:0008006" key="4">
    <source>
        <dbReference type="Google" id="ProtNLM"/>
    </source>
</evidence>
<proteinExistence type="predicted"/>
<dbReference type="Proteomes" id="UP000028504">
    <property type="component" value="Chromosome"/>
</dbReference>
<dbReference type="PROSITE" id="PS51257">
    <property type="entry name" value="PROKAR_LIPOPROTEIN"/>
    <property type="match status" value="1"/>
</dbReference>
<organism evidence="2 3">
    <name type="scientific">Corynebacterium atypicum</name>
    <dbReference type="NCBI Taxonomy" id="191610"/>
    <lineage>
        <taxon>Bacteria</taxon>
        <taxon>Bacillati</taxon>
        <taxon>Actinomycetota</taxon>
        <taxon>Actinomycetes</taxon>
        <taxon>Mycobacteriales</taxon>
        <taxon>Corynebacteriaceae</taxon>
        <taxon>Corynebacterium</taxon>
    </lineage>
</organism>
<dbReference type="Gene3D" id="2.60.40.1890">
    <property type="entry name" value="PCu(A)C copper chaperone"/>
    <property type="match status" value="1"/>
</dbReference>
<reference evidence="2 3" key="1">
    <citation type="submission" date="2014-07" db="EMBL/GenBank/DDBJ databases">
        <title>Complete genome sequence of Corynebacterium atypicum DSM 44849: identifiction of the mycolic acid biosynthesis genes.</title>
        <authorList>
            <person name="Tippelt A."/>
            <person name="Mollmann S."/>
            <person name="Albersmeier A."/>
            <person name="Jaenicke S."/>
            <person name="Ruckert C."/>
            <person name="Tauch A."/>
        </authorList>
    </citation>
    <scope>NUCLEOTIDE SEQUENCE [LARGE SCALE GENOMIC DNA]</scope>
    <source>
        <strain evidence="2 3">R2070</strain>
    </source>
</reference>
<feature type="signal peptide" evidence="1">
    <location>
        <begin position="1"/>
        <end position="26"/>
    </location>
</feature>
<evidence type="ECO:0000313" key="2">
    <source>
        <dbReference type="EMBL" id="AIG64039.1"/>
    </source>
</evidence>
<keyword evidence="3" id="KW-1185">Reference proteome</keyword>
<dbReference type="InterPro" id="IPR036182">
    <property type="entry name" value="PCuAC_sf"/>
</dbReference>
<name>A0ABM5QML8_9CORY</name>
<keyword evidence="1" id="KW-0732">Signal</keyword>
<evidence type="ECO:0000256" key="1">
    <source>
        <dbReference type="SAM" id="SignalP"/>
    </source>
</evidence>
<dbReference type="InterPro" id="IPR007410">
    <property type="entry name" value="LpqE-like"/>
</dbReference>
<feature type="chain" id="PRO_5046334722" description="Copper chaperone PCu(A)C" evidence="1">
    <location>
        <begin position="27"/>
        <end position="201"/>
    </location>
</feature>
<dbReference type="PANTHER" id="PTHR36302:SF1">
    <property type="entry name" value="COPPER CHAPERONE PCU(A)C"/>
    <property type="match status" value="1"/>
</dbReference>